<dbReference type="Proteomes" id="UP000886724">
    <property type="component" value="Unassembled WGS sequence"/>
</dbReference>
<reference evidence="2" key="1">
    <citation type="journal article" date="2021" name="PeerJ">
        <title>Extensive microbial diversity within the chicken gut microbiome revealed by metagenomics and culture.</title>
        <authorList>
            <person name="Gilroy R."/>
            <person name="Ravi A."/>
            <person name="Getino M."/>
            <person name="Pursley I."/>
            <person name="Horton D.L."/>
            <person name="Alikhan N.F."/>
            <person name="Baker D."/>
            <person name="Gharbi K."/>
            <person name="Hall N."/>
            <person name="Watson M."/>
            <person name="Adriaenssens E.M."/>
            <person name="Foster-Nyarko E."/>
            <person name="Jarju S."/>
            <person name="Secka A."/>
            <person name="Antonio M."/>
            <person name="Oren A."/>
            <person name="Chaudhuri R.R."/>
            <person name="La Ragione R."/>
            <person name="Hildebrand F."/>
            <person name="Pallen M.J."/>
        </authorList>
    </citation>
    <scope>NUCLEOTIDE SEQUENCE</scope>
    <source>
        <strain evidence="2">ChiGjej1B1-14440</strain>
    </source>
</reference>
<dbReference type="AlphaFoldDB" id="A0A9D2BPB6"/>
<dbReference type="SUPFAM" id="SSF110849">
    <property type="entry name" value="ParB/Sulfiredoxin"/>
    <property type="match status" value="1"/>
</dbReference>
<organism evidence="2 3">
    <name type="scientific">Candidatus Erysipelatoclostridium merdavium</name>
    <dbReference type="NCBI Taxonomy" id="2838566"/>
    <lineage>
        <taxon>Bacteria</taxon>
        <taxon>Bacillati</taxon>
        <taxon>Bacillota</taxon>
        <taxon>Erysipelotrichia</taxon>
        <taxon>Erysipelotrichales</taxon>
        <taxon>Erysipelotrichales incertae sedis</taxon>
    </lineage>
</organism>
<dbReference type="Gene3D" id="3.90.1530.10">
    <property type="entry name" value="Conserved hypothetical protein from pyrococcus furiosus pfu- 392566-001, ParB domain"/>
    <property type="match status" value="1"/>
</dbReference>
<reference evidence="2" key="2">
    <citation type="submission" date="2021-04" db="EMBL/GenBank/DDBJ databases">
        <authorList>
            <person name="Gilroy R."/>
        </authorList>
    </citation>
    <scope>NUCLEOTIDE SEQUENCE</scope>
    <source>
        <strain evidence="2">ChiGjej1B1-14440</strain>
    </source>
</reference>
<evidence type="ECO:0000259" key="1">
    <source>
        <dbReference type="SMART" id="SM00470"/>
    </source>
</evidence>
<dbReference type="InterPro" id="IPR036086">
    <property type="entry name" value="ParB/Sulfiredoxin_sf"/>
</dbReference>
<dbReference type="EMBL" id="DXET01000260">
    <property type="protein sequence ID" value="HIX82619.1"/>
    <property type="molecule type" value="Genomic_DNA"/>
</dbReference>
<dbReference type="SMART" id="SM00470">
    <property type="entry name" value="ParB"/>
    <property type="match status" value="1"/>
</dbReference>
<name>A0A9D2BPB6_9FIRM</name>
<accession>A0A9D2BPB6</accession>
<feature type="domain" description="ParB-like N-terminal" evidence="1">
    <location>
        <begin position="49"/>
        <end position="136"/>
    </location>
</feature>
<evidence type="ECO:0000313" key="3">
    <source>
        <dbReference type="Proteomes" id="UP000886724"/>
    </source>
</evidence>
<comment type="caution">
    <text evidence="2">The sequence shown here is derived from an EMBL/GenBank/DDBJ whole genome shotgun (WGS) entry which is preliminary data.</text>
</comment>
<protein>
    <submittedName>
        <fullName evidence="2">ParB/RepB/Spo0J family partition protein</fullName>
    </submittedName>
</protein>
<proteinExistence type="predicted"/>
<gene>
    <name evidence="2" type="ORF">H9980_11725</name>
</gene>
<sequence>MARRNLAEVATPKSSLLRRTAQSVSNYQKQVTQDTNIKDLSEEQKSRLIYLKDDMLLDDPDNMEIYGESDVEALAEDMRKYGFQGVILAYKFGDKYRIESGHRRREAGRKAEIKEYPVFVTDPPKADWERILRLNRANIHGRKYVAMVTARLAQSLFEAHTEEIKYKKANDLVEEGDITSINELVALDLEIDSKTVSKYRALLNLIPELQDLSNEKVAWSALSSAGTLDKDYQHELLELINEKYKKDKKYPDRKWIQQRIDLLKLQQSSGIAGVQQIQNEADSEKGRVRRKNGTKTVINTSKKLREVLDNDAIYKKEEIPFVIETLRNLQKSIDKKLGELETISDK</sequence>
<dbReference type="CDD" id="cd16387">
    <property type="entry name" value="ParB_N_Srx"/>
    <property type="match status" value="1"/>
</dbReference>
<dbReference type="InterPro" id="IPR003115">
    <property type="entry name" value="ParB_N"/>
</dbReference>
<evidence type="ECO:0000313" key="2">
    <source>
        <dbReference type="EMBL" id="HIX82619.1"/>
    </source>
</evidence>